<dbReference type="GO" id="GO:0005737">
    <property type="term" value="C:cytoplasm"/>
    <property type="evidence" value="ECO:0007669"/>
    <property type="project" value="TreeGrafter"/>
</dbReference>
<dbReference type="PANTHER" id="PTHR13710:SF105">
    <property type="entry name" value="ATP-DEPENDENT DNA HELICASE Q1"/>
    <property type="match status" value="1"/>
</dbReference>
<organism evidence="10 11">
    <name type="scientific">Intestinibaculum porci</name>
    <dbReference type="NCBI Taxonomy" id="2487118"/>
    <lineage>
        <taxon>Bacteria</taxon>
        <taxon>Bacillati</taxon>
        <taxon>Bacillota</taxon>
        <taxon>Erysipelotrichia</taxon>
        <taxon>Erysipelotrichales</taxon>
        <taxon>Erysipelotrichaceae</taxon>
        <taxon>Intestinibaculum</taxon>
    </lineage>
</organism>
<evidence type="ECO:0000313" key="11">
    <source>
        <dbReference type="Proteomes" id="UP000268059"/>
    </source>
</evidence>
<gene>
    <name evidence="10" type="ORF">SG0102_12090</name>
</gene>
<evidence type="ECO:0000256" key="4">
    <source>
        <dbReference type="ARBA" id="ARBA00023125"/>
    </source>
</evidence>
<keyword evidence="2" id="KW-0547">Nucleotide-binding</keyword>
<dbReference type="Pfam" id="PF00270">
    <property type="entry name" value="DEAD"/>
    <property type="match status" value="1"/>
</dbReference>
<dbReference type="GO" id="GO:0003677">
    <property type="term" value="F:DNA binding"/>
    <property type="evidence" value="ECO:0007669"/>
    <property type="project" value="UniProtKB-KW"/>
</dbReference>
<evidence type="ECO:0000256" key="5">
    <source>
        <dbReference type="ARBA" id="ARBA00023235"/>
    </source>
</evidence>
<sequence length="835" mass="96920">MRMRNRELEEQVSKYFKGEITSQDILSYIQNLNFKDSHQHFLASTVKRLILIAEKRKQSNLYDHDFLIALRDYLLVFNNPRLDGDIITGFDIEDYDIIVQEGQCRCYLDQIPNGITPKFIKDTYALTSKKSEPSHKASLITDNKIYDLTGYKYFKSIRQKIAVYGALKTPNGYTTLISLPTGGGKSLITQSIAYQGRGLTIVIVPTVSLAIDQEKSAKKVIKSENADEEIFYYASGFSKDKQDLIISSIKNHTAKLLFISPEALQNNEIFKNIVKTANDLKYLKNIVIDEAHIVVDWGRNFRPEFQSLESWRNALMFENEEIRTFLLSATFVERDTKILKNLFSNRDKWIEIRCDALRQEPRFNVIKKNTEGQKKDCIVELVKKLPHPMIIYTDQPAHAEQYKKLLEAHQINNIKTFTGNTKNDERKRLINEWKNDEFEIMIATSAFGVGVDKSDIRTVIHTYVPQNPNAYYQELGRGGRDGLPCLSVMCITPSRDLADAKNKMLRSILSEEKIFQRWDSMFNSPKSKRIGNKVYIDTSIVPNYVESDHNDDFSNEGHVRWNVYVLFLLRRCNLISINNVIKDGKKYIFTIEINDDVLYGRNQVEIIDKMHHAYNEEAQYYNDSFAEIQDHIENAGKECWSEMFYSTYDFVDEYCAGCDEHKEIIDGTSNEILKKPVTKPCMLFGANRLKWLSENREAIIITSEMNYAQIIKKFADHIFVTVVIPNDYCNQELESMIKDQTRKNIFILQFDTFYKLIKNGSYFFVSGLVIVVYNSQKEDQMYNFSLVKNNLYNMENIRIIHLTNEDMNVKNAKKMSDYVDGALIDENSLGDDIYV</sequence>
<comment type="catalytic activity">
    <reaction evidence="6">
        <text>Couples ATP hydrolysis with the unwinding of duplex DNA by translocating in the 3'-5' direction.</text>
        <dbReference type="EC" id="5.6.2.4"/>
    </reaction>
</comment>
<comment type="similarity">
    <text evidence="1">Belongs to the helicase family. RecQ subfamily.</text>
</comment>
<dbReference type="SUPFAM" id="SSF52540">
    <property type="entry name" value="P-loop containing nucleoside triphosphate hydrolases"/>
    <property type="match status" value="1"/>
</dbReference>
<evidence type="ECO:0000256" key="1">
    <source>
        <dbReference type="ARBA" id="ARBA00005446"/>
    </source>
</evidence>
<evidence type="ECO:0000313" key="10">
    <source>
        <dbReference type="EMBL" id="BBH26275.1"/>
    </source>
</evidence>
<dbReference type="InterPro" id="IPR014001">
    <property type="entry name" value="Helicase_ATP-bd"/>
</dbReference>
<dbReference type="PROSITE" id="PS51194">
    <property type="entry name" value="HELICASE_CTER"/>
    <property type="match status" value="1"/>
</dbReference>
<dbReference type="InterPro" id="IPR027417">
    <property type="entry name" value="P-loop_NTPase"/>
</dbReference>
<dbReference type="InterPro" id="IPR001650">
    <property type="entry name" value="Helicase_C-like"/>
</dbReference>
<dbReference type="AlphaFoldDB" id="A0A3G9JCY8"/>
<dbReference type="InterPro" id="IPR011545">
    <property type="entry name" value="DEAD/DEAH_box_helicase_dom"/>
</dbReference>
<keyword evidence="4" id="KW-0238">DNA-binding</keyword>
<feature type="domain" description="Helicase ATP-binding" evidence="8">
    <location>
        <begin position="166"/>
        <end position="349"/>
    </location>
</feature>
<evidence type="ECO:0000259" key="8">
    <source>
        <dbReference type="PROSITE" id="PS51192"/>
    </source>
</evidence>
<evidence type="ECO:0000256" key="3">
    <source>
        <dbReference type="ARBA" id="ARBA00022840"/>
    </source>
</evidence>
<keyword evidence="5" id="KW-0413">Isomerase</keyword>
<dbReference type="Gene3D" id="3.40.50.300">
    <property type="entry name" value="P-loop containing nucleotide triphosphate hydrolases"/>
    <property type="match status" value="2"/>
</dbReference>
<dbReference type="KEGG" id="ebm:SG0102_12090"/>
<dbReference type="EC" id="5.6.2.4" evidence="7"/>
<dbReference type="PANTHER" id="PTHR13710">
    <property type="entry name" value="DNA HELICASE RECQ FAMILY MEMBER"/>
    <property type="match status" value="1"/>
</dbReference>
<evidence type="ECO:0000256" key="6">
    <source>
        <dbReference type="ARBA" id="ARBA00034617"/>
    </source>
</evidence>
<dbReference type="GO" id="GO:0005524">
    <property type="term" value="F:ATP binding"/>
    <property type="evidence" value="ECO:0007669"/>
    <property type="project" value="UniProtKB-KW"/>
</dbReference>
<evidence type="ECO:0000259" key="9">
    <source>
        <dbReference type="PROSITE" id="PS51194"/>
    </source>
</evidence>
<dbReference type="Proteomes" id="UP000268059">
    <property type="component" value="Chromosome"/>
</dbReference>
<dbReference type="GO" id="GO:0043138">
    <property type="term" value="F:3'-5' DNA helicase activity"/>
    <property type="evidence" value="ECO:0007669"/>
    <property type="project" value="UniProtKB-EC"/>
</dbReference>
<evidence type="ECO:0000256" key="7">
    <source>
        <dbReference type="ARBA" id="ARBA00034808"/>
    </source>
</evidence>
<dbReference type="GO" id="GO:0005694">
    <property type="term" value="C:chromosome"/>
    <property type="evidence" value="ECO:0007669"/>
    <property type="project" value="TreeGrafter"/>
</dbReference>
<dbReference type="InParanoid" id="A0A3G9JCY8"/>
<dbReference type="Pfam" id="PF00271">
    <property type="entry name" value="Helicase_C"/>
    <property type="match status" value="1"/>
</dbReference>
<dbReference type="GO" id="GO:0009378">
    <property type="term" value="F:four-way junction helicase activity"/>
    <property type="evidence" value="ECO:0007669"/>
    <property type="project" value="TreeGrafter"/>
</dbReference>
<dbReference type="PROSITE" id="PS51192">
    <property type="entry name" value="HELICASE_ATP_BIND_1"/>
    <property type="match status" value="1"/>
</dbReference>
<dbReference type="SMART" id="SM00490">
    <property type="entry name" value="HELICc"/>
    <property type="match status" value="1"/>
</dbReference>
<reference evidence="10 11" key="1">
    <citation type="submission" date="2018-11" db="EMBL/GenBank/DDBJ databases">
        <title>Novel Erysipelotrichaceae bacterium isolated from small intestine of a swine.</title>
        <authorList>
            <person name="Kim J.S."/>
            <person name="Choe H."/>
            <person name="Lee Y.R."/>
            <person name="Kim K.M."/>
            <person name="Park D.S."/>
        </authorList>
    </citation>
    <scope>NUCLEOTIDE SEQUENCE [LARGE SCALE GENOMIC DNA]</scope>
    <source>
        <strain evidence="10 11">SG0102</strain>
    </source>
</reference>
<name>A0A3G9JCY8_9FIRM</name>
<evidence type="ECO:0000256" key="2">
    <source>
        <dbReference type="ARBA" id="ARBA00022741"/>
    </source>
</evidence>
<feature type="domain" description="Helicase C-terminal" evidence="9">
    <location>
        <begin position="377"/>
        <end position="529"/>
    </location>
</feature>
<accession>A0A3G9JCY8</accession>
<proteinExistence type="inferred from homology"/>
<dbReference type="SMART" id="SM00487">
    <property type="entry name" value="DEXDc"/>
    <property type="match status" value="1"/>
</dbReference>
<keyword evidence="11" id="KW-1185">Reference proteome</keyword>
<dbReference type="EMBL" id="AP019309">
    <property type="protein sequence ID" value="BBH26275.1"/>
    <property type="molecule type" value="Genomic_DNA"/>
</dbReference>
<protein>
    <recommendedName>
        <fullName evidence="7">DNA 3'-5' helicase</fullName>
        <ecNumber evidence="7">5.6.2.4</ecNumber>
    </recommendedName>
</protein>
<keyword evidence="3" id="KW-0067">ATP-binding</keyword>
<dbReference type="GO" id="GO:0000724">
    <property type="term" value="P:double-strand break repair via homologous recombination"/>
    <property type="evidence" value="ECO:0007669"/>
    <property type="project" value="TreeGrafter"/>
</dbReference>